<feature type="domain" description="DUF6596" evidence="7">
    <location>
        <begin position="203"/>
        <end position="303"/>
    </location>
</feature>
<dbReference type="InterPro" id="IPR013324">
    <property type="entry name" value="RNA_pol_sigma_r3/r4-like"/>
</dbReference>
<keyword evidence="2" id="KW-0805">Transcription regulation</keyword>
<dbReference type="Pfam" id="PF08281">
    <property type="entry name" value="Sigma70_r4_2"/>
    <property type="match status" value="1"/>
</dbReference>
<dbReference type="GO" id="GO:0016987">
    <property type="term" value="F:sigma factor activity"/>
    <property type="evidence" value="ECO:0007669"/>
    <property type="project" value="UniProtKB-KW"/>
</dbReference>
<reference evidence="8 9" key="1">
    <citation type="submission" date="2019-07" db="EMBL/GenBank/DDBJ databases">
        <title>Draft genome sequence of Brevibacterium aurantiacum XU54 isolated from Xinjiang China.</title>
        <authorList>
            <person name="Xu X."/>
        </authorList>
    </citation>
    <scope>NUCLEOTIDE SEQUENCE [LARGE SCALE GENOMIC DNA]</scope>
    <source>
        <strain evidence="8 9">XU54</strain>
    </source>
</reference>
<dbReference type="EMBL" id="VLTK01000004">
    <property type="protein sequence ID" value="TSI16890.1"/>
    <property type="molecule type" value="Genomic_DNA"/>
</dbReference>
<dbReference type="InterPro" id="IPR013249">
    <property type="entry name" value="RNA_pol_sigma70_r4_t2"/>
</dbReference>
<evidence type="ECO:0000256" key="3">
    <source>
        <dbReference type="ARBA" id="ARBA00023082"/>
    </source>
</evidence>
<dbReference type="GO" id="GO:0006352">
    <property type="term" value="P:DNA-templated transcription initiation"/>
    <property type="evidence" value="ECO:0007669"/>
    <property type="project" value="InterPro"/>
</dbReference>
<comment type="similarity">
    <text evidence="1">Belongs to the sigma-70 factor family. ECF subfamily.</text>
</comment>
<dbReference type="SUPFAM" id="SSF88946">
    <property type="entry name" value="Sigma2 domain of RNA polymerase sigma factors"/>
    <property type="match status" value="1"/>
</dbReference>
<evidence type="ECO:0000313" key="8">
    <source>
        <dbReference type="EMBL" id="TSI16890.1"/>
    </source>
</evidence>
<dbReference type="AlphaFoldDB" id="A0A556CHH2"/>
<dbReference type="Gene3D" id="1.10.10.10">
    <property type="entry name" value="Winged helix-like DNA-binding domain superfamily/Winged helix DNA-binding domain"/>
    <property type="match status" value="1"/>
</dbReference>
<dbReference type="RefSeq" id="WP_143922142.1">
    <property type="nucleotide sequence ID" value="NZ_VLTK01000004.1"/>
</dbReference>
<dbReference type="Gene3D" id="1.10.1740.10">
    <property type="match status" value="1"/>
</dbReference>
<feature type="domain" description="RNA polymerase sigma-70 region 2" evidence="5">
    <location>
        <begin position="36"/>
        <end position="96"/>
    </location>
</feature>
<evidence type="ECO:0000259" key="5">
    <source>
        <dbReference type="Pfam" id="PF04542"/>
    </source>
</evidence>
<proteinExistence type="inferred from homology"/>
<organism evidence="8 9">
    <name type="scientific">Brevibacterium aurantiacum</name>
    <dbReference type="NCBI Taxonomy" id="273384"/>
    <lineage>
        <taxon>Bacteria</taxon>
        <taxon>Bacillati</taxon>
        <taxon>Actinomycetota</taxon>
        <taxon>Actinomycetes</taxon>
        <taxon>Micrococcales</taxon>
        <taxon>Brevibacteriaceae</taxon>
        <taxon>Brevibacterium</taxon>
    </lineage>
</organism>
<evidence type="ECO:0000259" key="7">
    <source>
        <dbReference type="Pfam" id="PF20239"/>
    </source>
</evidence>
<evidence type="ECO:0000313" key="9">
    <source>
        <dbReference type="Proteomes" id="UP000316406"/>
    </source>
</evidence>
<protein>
    <submittedName>
        <fullName evidence="8">RNA polymerase sigma factor</fullName>
    </submittedName>
</protein>
<dbReference type="SUPFAM" id="SSF88659">
    <property type="entry name" value="Sigma3 and sigma4 domains of RNA polymerase sigma factors"/>
    <property type="match status" value="1"/>
</dbReference>
<evidence type="ECO:0000256" key="2">
    <source>
        <dbReference type="ARBA" id="ARBA00023015"/>
    </source>
</evidence>
<dbReference type="InterPro" id="IPR014284">
    <property type="entry name" value="RNA_pol_sigma-70_dom"/>
</dbReference>
<dbReference type="NCBIfam" id="TIGR02937">
    <property type="entry name" value="sigma70-ECF"/>
    <property type="match status" value="1"/>
</dbReference>
<gene>
    <name evidence="8" type="ORF">FO013_08675</name>
</gene>
<dbReference type="InterPro" id="IPR036388">
    <property type="entry name" value="WH-like_DNA-bd_sf"/>
</dbReference>
<name>A0A556CHH2_BREAU</name>
<evidence type="ECO:0000259" key="6">
    <source>
        <dbReference type="Pfam" id="PF08281"/>
    </source>
</evidence>
<keyword evidence="3" id="KW-0731">Sigma factor</keyword>
<feature type="domain" description="RNA polymerase sigma factor 70 region 4 type 2" evidence="6">
    <location>
        <begin position="146"/>
        <end position="185"/>
    </location>
</feature>
<dbReference type="OrthoDB" id="9780299at2"/>
<dbReference type="InterPro" id="IPR013325">
    <property type="entry name" value="RNA_pol_sigma_r2"/>
</dbReference>
<comment type="caution">
    <text evidence="8">The sequence shown here is derived from an EMBL/GenBank/DDBJ whole genome shotgun (WGS) entry which is preliminary data.</text>
</comment>
<evidence type="ECO:0000256" key="4">
    <source>
        <dbReference type="ARBA" id="ARBA00023163"/>
    </source>
</evidence>
<keyword evidence="4" id="KW-0804">Transcription</keyword>
<dbReference type="Pfam" id="PF04542">
    <property type="entry name" value="Sigma70_r2"/>
    <property type="match status" value="1"/>
</dbReference>
<dbReference type="Pfam" id="PF20239">
    <property type="entry name" value="DUF6596"/>
    <property type="match status" value="1"/>
</dbReference>
<sequence>MDRRRETGRQLTSAPADDTDAVHRAIAATWRIEAAKIIAALTRYVGDFGVAEDLAQEAVTDALSQWPKSGVPANPAAWLTTVAKRRAIDSWRRRERLDDRLAKLAGELESRQDADVGGLPWDPDDIEDDVLRLVFIACHPVLGRSAQLALTLRVVGGLSSEQIARAFLIPVSTVQQRIVRAKRALADAQVPFELPAADEQPERLKGVLGVLYLMFAEGHVTTSGPDWMRPELAMEALRLTRVTAGLLPHDPEVHGLVALMAFTAARFPARLGADGEPILLADQDRSKWDRSLIRLGSRSLGTAQGLRTALGPYTLQAMIAWCHAEARSIEATDWVRIASLYDMLNRAVPSPVTQLNQAIAIAEAHGPARALSLVDDIDSTGALGKFHLVPSVRGELLSRLGRDQEARGEFERAASLTANDREREVLLAKIRRIEDRPAESTDKADRGRRRSTGN</sequence>
<dbReference type="Proteomes" id="UP000316406">
    <property type="component" value="Unassembled WGS sequence"/>
</dbReference>
<dbReference type="PANTHER" id="PTHR47756:SF2">
    <property type="entry name" value="BLL6612 PROTEIN"/>
    <property type="match status" value="1"/>
</dbReference>
<accession>A0A556CHH2</accession>
<dbReference type="InterPro" id="IPR046531">
    <property type="entry name" value="DUF6596"/>
</dbReference>
<keyword evidence="9" id="KW-1185">Reference proteome</keyword>
<evidence type="ECO:0000256" key="1">
    <source>
        <dbReference type="ARBA" id="ARBA00010641"/>
    </source>
</evidence>
<dbReference type="PANTHER" id="PTHR47756">
    <property type="entry name" value="BLL6612 PROTEIN-RELATED"/>
    <property type="match status" value="1"/>
</dbReference>
<dbReference type="GO" id="GO:0003677">
    <property type="term" value="F:DNA binding"/>
    <property type="evidence" value="ECO:0007669"/>
    <property type="project" value="InterPro"/>
</dbReference>
<dbReference type="InterPro" id="IPR007627">
    <property type="entry name" value="RNA_pol_sigma70_r2"/>
</dbReference>